<organism evidence="3 4">
    <name type="scientific">Methanosphaerula palustris (strain ATCC BAA-1556 / DSM 19958 / E1-9c)</name>
    <dbReference type="NCBI Taxonomy" id="521011"/>
    <lineage>
        <taxon>Archaea</taxon>
        <taxon>Methanobacteriati</taxon>
        <taxon>Methanobacteriota</taxon>
        <taxon>Stenosarchaea group</taxon>
        <taxon>Methanomicrobia</taxon>
        <taxon>Methanomicrobiales</taxon>
        <taxon>Methanoregulaceae</taxon>
        <taxon>Methanosphaerula</taxon>
    </lineage>
</organism>
<keyword evidence="1" id="KW-0560">Oxidoreductase</keyword>
<dbReference type="GO" id="GO:0052851">
    <property type="term" value="F:ferric-chelate reductase (NADPH) activity"/>
    <property type="evidence" value="ECO:0007669"/>
    <property type="project" value="TreeGrafter"/>
</dbReference>
<evidence type="ECO:0000256" key="1">
    <source>
        <dbReference type="ARBA" id="ARBA00023002"/>
    </source>
</evidence>
<protein>
    <submittedName>
        <fullName evidence="3">NADPH-dependent F420 reductase</fullName>
    </submittedName>
</protein>
<reference evidence="3 4" key="1">
    <citation type="journal article" date="2015" name="Genome Announc.">
        <title>Complete Genome Sequence of Methanosphaerula palustris E1-9CT, a Hydrogenotrophic Methanogen Isolated from a Minerotrophic Fen Peatland.</title>
        <authorList>
            <person name="Cadillo-Quiroz H."/>
            <person name="Browne P."/>
            <person name="Kyrpides N."/>
            <person name="Woyke T."/>
            <person name="Goodwin L."/>
            <person name="Detter C."/>
            <person name="Yavitt J.B."/>
            <person name="Zinder S.H."/>
        </authorList>
    </citation>
    <scope>NUCLEOTIDE SEQUENCE [LARGE SCALE GENOMIC DNA]</scope>
    <source>
        <strain evidence="4">ATCC BAA-1556 / DSM 19958 / E1-9c</strain>
    </source>
</reference>
<dbReference type="PANTHER" id="PTHR14239">
    <property type="entry name" value="DUDULIN-RELATED"/>
    <property type="match status" value="1"/>
</dbReference>
<dbReference type="KEGG" id="mpl:Mpal_1025"/>
<dbReference type="STRING" id="521011.Mpal_1025"/>
<dbReference type="Pfam" id="PF03807">
    <property type="entry name" value="F420_oxidored"/>
    <property type="match status" value="1"/>
</dbReference>
<dbReference type="InterPro" id="IPR036291">
    <property type="entry name" value="NAD(P)-bd_dom_sf"/>
</dbReference>
<dbReference type="InterPro" id="IPR051267">
    <property type="entry name" value="STEAP_metalloreductase"/>
</dbReference>
<dbReference type="PANTHER" id="PTHR14239:SF0">
    <property type="entry name" value="F420-DEPENDENT NADP REDUCTASE"/>
    <property type="match status" value="1"/>
</dbReference>
<evidence type="ECO:0000259" key="2">
    <source>
        <dbReference type="Pfam" id="PF03807"/>
    </source>
</evidence>
<dbReference type="GO" id="GO:0050661">
    <property type="term" value="F:NADP binding"/>
    <property type="evidence" value="ECO:0007669"/>
    <property type="project" value="InterPro"/>
</dbReference>
<dbReference type="Proteomes" id="UP000002457">
    <property type="component" value="Chromosome"/>
</dbReference>
<dbReference type="GO" id="GO:0008823">
    <property type="term" value="F:cupric reductase (NADH) activity"/>
    <property type="evidence" value="ECO:0007669"/>
    <property type="project" value="TreeGrafter"/>
</dbReference>
<dbReference type="AlphaFoldDB" id="B8GGW8"/>
<dbReference type="GO" id="GO:0015677">
    <property type="term" value="P:copper ion import"/>
    <property type="evidence" value="ECO:0007669"/>
    <property type="project" value="TreeGrafter"/>
</dbReference>
<dbReference type="InterPro" id="IPR010185">
    <property type="entry name" value="NpdG"/>
</dbReference>
<accession>B8GGW8</accession>
<dbReference type="GO" id="GO:0006740">
    <property type="term" value="P:NADPH regeneration"/>
    <property type="evidence" value="ECO:0007669"/>
    <property type="project" value="InterPro"/>
</dbReference>
<dbReference type="GO" id="GO:0016651">
    <property type="term" value="F:oxidoreductase activity, acting on NAD(P)H"/>
    <property type="evidence" value="ECO:0007669"/>
    <property type="project" value="InterPro"/>
</dbReference>
<dbReference type="GO" id="GO:0005886">
    <property type="term" value="C:plasma membrane"/>
    <property type="evidence" value="ECO:0007669"/>
    <property type="project" value="TreeGrafter"/>
</dbReference>
<evidence type="ECO:0000313" key="4">
    <source>
        <dbReference type="Proteomes" id="UP000002457"/>
    </source>
</evidence>
<dbReference type="EMBL" id="CP001338">
    <property type="protein sequence ID" value="ACL16373.1"/>
    <property type="molecule type" value="Genomic_DNA"/>
</dbReference>
<dbReference type="GO" id="GO:0070967">
    <property type="term" value="F:coenzyme F420 binding"/>
    <property type="evidence" value="ECO:0007669"/>
    <property type="project" value="InterPro"/>
</dbReference>
<proteinExistence type="predicted"/>
<keyword evidence="4" id="KW-1185">Reference proteome</keyword>
<dbReference type="InterPro" id="IPR028939">
    <property type="entry name" value="P5C_Rdtase_cat_N"/>
</dbReference>
<feature type="domain" description="Pyrroline-5-carboxylate reductase catalytic N-terminal" evidence="2">
    <location>
        <begin position="7"/>
        <end position="86"/>
    </location>
</feature>
<dbReference type="SUPFAM" id="SSF51735">
    <property type="entry name" value="NAD(P)-binding Rossmann-fold domains"/>
    <property type="match status" value="1"/>
</dbReference>
<dbReference type="Gene3D" id="3.40.50.720">
    <property type="entry name" value="NAD(P)-binding Rossmann-like Domain"/>
    <property type="match status" value="1"/>
</dbReference>
<gene>
    <name evidence="3" type="ordered locus">Mpal_1025</name>
</gene>
<dbReference type="HOGENOM" id="CLU_076368_1_1_2"/>
<name>B8GGW8_METPE</name>
<dbReference type="eggNOG" id="arCOG00457">
    <property type="taxonomic scope" value="Archaea"/>
</dbReference>
<evidence type="ECO:0000313" key="3">
    <source>
        <dbReference type="EMBL" id="ACL16373.1"/>
    </source>
</evidence>
<dbReference type="NCBIfam" id="TIGR01915">
    <property type="entry name" value="npdG"/>
    <property type="match status" value="1"/>
</dbReference>
<sequence>MAMRLSQKHDVILGSRDQAKSEEASRCCYATLADLGLPCSCSGVTNQEAADFGDVVILAVPFKHLKGTLESLHGLEGKIVVSPVNPMEKTDHFINNPPPEGSAALLVQKMLPDSKICAAFNVIAANRWKKIEEELNYAVPVCGDDPAAKSLVMDLVNGVSHLKAYDAGPLTSSSLIECITPLLLNIARYNKMKDVGIQFI</sequence>